<comment type="subcellular location">
    <subcellularLocation>
        <location evidence="5">Cytoplasm</location>
    </subcellularLocation>
</comment>
<dbReference type="HAMAP" id="MF_02210">
    <property type="entry name" value="RimI"/>
    <property type="match status" value="1"/>
</dbReference>
<keyword evidence="3 5" id="KW-0808">Transferase</keyword>
<evidence type="ECO:0000259" key="6">
    <source>
        <dbReference type="PROSITE" id="PS51186"/>
    </source>
</evidence>
<dbReference type="InterPro" id="IPR006464">
    <property type="entry name" value="AcTrfase_RimI/Ard1"/>
</dbReference>
<proteinExistence type="inferred from homology"/>
<dbReference type="GO" id="GO:0005737">
    <property type="term" value="C:cytoplasm"/>
    <property type="evidence" value="ECO:0007669"/>
    <property type="project" value="UniProtKB-SubCell"/>
</dbReference>
<dbReference type="InterPro" id="IPR050680">
    <property type="entry name" value="YpeA/RimI_acetyltransf"/>
</dbReference>
<feature type="domain" description="N-acetyltransferase" evidence="6">
    <location>
        <begin position="11"/>
        <end position="156"/>
    </location>
</feature>
<comment type="caution">
    <text evidence="7">The sequence shown here is derived from an EMBL/GenBank/DDBJ whole genome shotgun (WGS) entry which is preliminary data.</text>
</comment>
<evidence type="ECO:0000313" key="8">
    <source>
        <dbReference type="Proteomes" id="UP000019184"/>
    </source>
</evidence>
<keyword evidence="8" id="KW-1185">Reference proteome</keyword>
<dbReference type="AlphaFoldDB" id="A0A7U7J1W7"/>
<dbReference type="PANTHER" id="PTHR43420:SF44">
    <property type="entry name" value="ACETYLTRANSFERASE YPEA"/>
    <property type="match status" value="1"/>
</dbReference>
<comment type="catalytic activity">
    <reaction evidence="5">
        <text>N-terminal L-alanyl-[ribosomal protein bS18] + acetyl-CoA = N-terminal N(alpha)-acetyl-L-alanyl-[ribosomal protein bS18] + CoA + H(+)</text>
        <dbReference type="Rhea" id="RHEA:43756"/>
        <dbReference type="Rhea" id="RHEA-COMP:10676"/>
        <dbReference type="Rhea" id="RHEA-COMP:10677"/>
        <dbReference type="ChEBI" id="CHEBI:15378"/>
        <dbReference type="ChEBI" id="CHEBI:57287"/>
        <dbReference type="ChEBI" id="CHEBI:57288"/>
        <dbReference type="ChEBI" id="CHEBI:64718"/>
        <dbReference type="ChEBI" id="CHEBI:83683"/>
        <dbReference type="EC" id="2.3.1.266"/>
    </reaction>
</comment>
<protein>
    <recommendedName>
        <fullName evidence="5">[Ribosomal protein bS18]-alanine N-acetyltransferase</fullName>
        <ecNumber evidence="5">2.3.1.266</ecNumber>
    </recommendedName>
</protein>
<feature type="active site" description="Proton donor" evidence="5">
    <location>
        <position position="125"/>
    </location>
</feature>
<dbReference type="InterPro" id="IPR000182">
    <property type="entry name" value="GNAT_dom"/>
</dbReference>
<dbReference type="EC" id="2.3.1.266" evidence="5"/>
<dbReference type="EMBL" id="CBTK010000024">
    <property type="protein sequence ID" value="CDH43371.1"/>
    <property type="molecule type" value="Genomic_DNA"/>
</dbReference>
<dbReference type="PANTHER" id="PTHR43420">
    <property type="entry name" value="ACETYLTRANSFERASE"/>
    <property type="match status" value="1"/>
</dbReference>
<evidence type="ECO:0000256" key="4">
    <source>
        <dbReference type="ARBA" id="ARBA00023315"/>
    </source>
</evidence>
<evidence type="ECO:0000256" key="1">
    <source>
        <dbReference type="ARBA" id="ARBA00005395"/>
    </source>
</evidence>
<dbReference type="RefSeq" id="WP_034430408.1">
    <property type="nucleotide sequence ID" value="NZ_CBTK010000024.1"/>
</dbReference>
<gene>
    <name evidence="5" type="primary">rimI</name>
    <name evidence="7" type="ORF">BN874_120022</name>
</gene>
<dbReference type="NCBIfam" id="TIGR01575">
    <property type="entry name" value="rimI"/>
    <property type="match status" value="1"/>
</dbReference>
<dbReference type="Proteomes" id="UP000019184">
    <property type="component" value="Unassembled WGS sequence"/>
</dbReference>
<name>A0A7U7J1W7_9GAMM</name>
<dbReference type="Pfam" id="PF00583">
    <property type="entry name" value="Acetyltransf_1"/>
    <property type="match status" value="1"/>
</dbReference>
<organism evidence="7 8">
    <name type="scientific">Candidatus Contendobacter odensis Run_B_J11</name>
    <dbReference type="NCBI Taxonomy" id="1400861"/>
    <lineage>
        <taxon>Bacteria</taxon>
        <taxon>Pseudomonadati</taxon>
        <taxon>Pseudomonadota</taxon>
        <taxon>Gammaproteobacteria</taxon>
        <taxon>Candidatus Competibacteraceae</taxon>
        <taxon>Candidatus Contendibacter</taxon>
    </lineage>
</organism>
<dbReference type="Gene3D" id="3.40.630.30">
    <property type="match status" value="1"/>
</dbReference>
<feature type="active site" description="Proton acceptor" evidence="5">
    <location>
        <position position="113"/>
    </location>
</feature>
<dbReference type="PROSITE" id="PS51186">
    <property type="entry name" value="GNAT"/>
    <property type="match status" value="1"/>
</dbReference>
<dbReference type="InterPro" id="IPR016181">
    <property type="entry name" value="Acyl_CoA_acyltransferase"/>
</dbReference>
<evidence type="ECO:0000256" key="3">
    <source>
        <dbReference type="ARBA" id="ARBA00022679"/>
    </source>
</evidence>
<keyword evidence="4 5" id="KW-0012">Acyltransferase</keyword>
<comment type="function">
    <text evidence="5">Acetylates the N-terminal alanine of ribosomal protein bS18.</text>
</comment>
<dbReference type="InterPro" id="IPR043690">
    <property type="entry name" value="RimI"/>
</dbReference>
<keyword evidence="2 5" id="KW-0963">Cytoplasm</keyword>
<evidence type="ECO:0000256" key="5">
    <source>
        <dbReference type="HAMAP-Rule" id="MF_02210"/>
    </source>
</evidence>
<sequence>MNAALHECGVGRFRTMLYADLGEILSIEKRAHAFAWTDSILRDCIRASYRCRVLENPHSFIQAYGVMSAAAGEAHILNLSVRPELQGRGLARRMLDHLLELARAAEVQTVFLEVRPSNGRAVRLYTSAGFCEIGLRLGYYPAARGREDALVMAKEL</sequence>
<evidence type="ECO:0000313" key="7">
    <source>
        <dbReference type="EMBL" id="CDH43371.1"/>
    </source>
</evidence>
<feature type="binding site" evidence="5">
    <location>
        <position position="118"/>
    </location>
    <ligand>
        <name>acetyl-CoA</name>
        <dbReference type="ChEBI" id="CHEBI:57288"/>
    </ligand>
</feature>
<dbReference type="SUPFAM" id="SSF55729">
    <property type="entry name" value="Acyl-CoA N-acyltransferases (Nat)"/>
    <property type="match status" value="1"/>
</dbReference>
<dbReference type="CDD" id="cd04301">
    <property type="entry name" value="NAT_SF"/>
    <property type="match status" value="1"/>
</dbReference>
<comment type="similarity">
    <text evidence="1 5">Belongs to the acetyltransferase family. RimI subfamily.</text>
</comment>
<reference evidence="7 8" key="1">
    <citation type="journal article" date="2014" name="ISME J.">
        <title>Candidatus Competibacter-lineage genomes retrieved from metagenomes reveal functional metabolic diversity.</title>
        <authorList>
            <person name="McIlroy S.J."/>
            <person name="Albertsen M."/>
            <person name="Andresen E.K."/>
            <person name="Saunders A.M."/>
            <person name="Kristiansen R."/>
            <person name="Stokholm-Bjerregaard M."/>
            <person name="Nielsen K.L."/>
            <person name="Nielsen P.H."/>
        </authorList>
    </citation>
    <scope>NUCLEOTIDE SEQUENCE [LARGE SCALE GENOMIC DNA]</scope>
    <source>
        <strain evidence="7 8">Run_B_J11</strain>
    </source>
</reference>
<accession>A0A7U7J1W7</accession>
<dbReference type="GO" id="GO:0008999">
    <property type="term" value="F:protein-N-terminal-alanine acetyltransferase activity"/>
    <property type="evidence" value="ECO:0007669"/>
    <property type="project" value="UniProtKB-UniRule"/>
</dbReference>
<comment type="caution">
    <text evidence="5">Lacks conserved residue(s) required for the propagation of feature annotation.</text>
</comment>
<evidence type="ECO:0000256" key="2">
    <source>
        <dbReference type="ARBA" id="ARBA00022490"/>
    </source>
</evidence>